<gene>
    <name evidence="3" type="ORF">BDV25DRAFT_126742</name>
</gene>
<evidence type="ECO:0000256" key="2">
    <source>
        <dbReference type="ARBA" id="ARBA00023002"/>
    </source>
</evidence>
<sequence>MGIESFDNTVRVSAAQARSFALSVLQHHGVPKDRAVMVADALVLADLRGVDTHGINRLSGYIQRIQHKVLDPNPVLSFVMKTPAMASLDARNTFGFVAGCMAIDKGVEIAERFGMAMIAVKNSNHYGMGATYVLRAVEQGYAAMAFTNASRAMPPWGAREALLGTSPMAVGIPGGREGDFILDMSPTVAARGKIRKAARRGESIPEGYALDEHGRPTTNAEAALRGVMLPMGGPKGSGLAMMMDIFGGILTGSSFAGGVKNQYEDFDEPQGVGHWFMVFKPEAFLVSRDELDDRMDTLLDRARSCDTAVGVDRIFTPGERSSETEIRRRREGIPFTIAEVENLKELAKESGSDVTLTGN</sequence>
<evidence type="ECO:0000256" key="1">
    <source>
        <dbReference type="ARBA" id="ARBA00006056"/>
    </source>
</evidence>
<dbReference type="OrthoDB" id="7881616at2759"/>
<evidence type="ECO:0000313" key="3">
    <source>
        <dbReference type="EMBL" id="KAE8154059.1"/>
    </source>
</evidence>
<dbReference type="AlphaFoldDB" id="A0A5N6U6K3"/>
<dbReference type="GO" id="GO:0016491">
    <property type="term" value="F:oxidoreductase activity"/>
    <property type="evidence" value="ECO:0007669"/>
    <property type="project" value="UniProtKB-KW"/>
</dbReference>
<dbReference type="InterPro" id="IPR043143">
    <property type="entry name" value="Mal/L-sulf/L-lact_DH-like_NADP"/>
</dbReference>
<comment type="similarity">
    <text evidence="1">Belongs to the LDH2/MDH2 oxidoreductase family.</text>
</comment>
<proteinExistence type="inferred from homology"/>
<dbReference type="Proteomes" id="UP000325780">
    <property type="component" value="Unassembled WGS sequence"/>
</dbReference>
<dbReference type="EMBL" id="ML742032">
    <property type="protein sequence ID" value="KAE8154059.1"/>
    <property type="molecule type" value="Genomic_DNA"/>
</dbReference>
<dbReference type="Gene3D" id="3.30.1370.60">
    <property type="entry name" value="Hypothetical oxidoreductase yiak, domain 2"/>
    <property type="match status" value="1"/>
</dbReference>
<dbReference type="Gene3D" id="1.10.1530.10">
    <property type="match status" value="1"/>
</dbReference>
<organism evidence="3 4">
    <name type="scientific">Aspergillus avenaceus</name>
    <dbReference type="NCBI Taxonomy" id="36643"/>
    <lineage>
        <taxon>Eukaryota</taxon>
        <taxon>Fungi</taxon>
        <taxon>Dikarya</taxon>
        <taxon>Ascomycota</taxon>
        <taxon>Pezizomycotina</taxon>
        <taxon>Eurotiomycetes</taxon>
        <taxon>Eurotiomycetidae</taxon>
        <taxon>Eurotiales</taxon>
        <taxon>Aspergillaceae</taxon>
        <taxon>Aspergillus</taxon>
        <taxon>Aspergillus subgen. Circumdati</taxon>
    </lineage>
</organism>
<dbReference type="InterPro" id="IPR043144">
    <property type="entry name" value="Mal/L-sulf/L-lact_DH-like_ah"/>
</dbReference>
<keyword evidence="2" id="KW-0560">Oxidoreductase</keyword>
<dbReference type="InterPro" id="IPR036111">
    <property type="entry name" value="Mal/L-sulfo/L-lacto_DH-like_sf"/>
</dbReference>
<dbReference type="PANTHER" id="PTHR11091:SF0">
    <property type="entry name" value="MALATE DEHYDROGENASE"/>
    <property type="match status" value="1"/>
</dbReference>
<dbReference type="SUPFAM" id="SSF89733">
    <property type="entry name" value="L-sulfolactate dehydrogenase-like"/>
    <property type="match status" value="1"/>
</dbReference>
<keyword evidence="4" id="KW-1185">Reference proteome</keyword>
<evidence type="ECO:0000313" key="4">
    <source>
        <dbReference type="Proteomes" id="UP000325780"/>
    </source>
</evidence>
<dbReference type="Pfam" id="PF02615">
    <property type="entry name" value="Ldh_2"/>
    <property type="match status" value="1"/>
</dbReference>
<reference evidence="3 4" key="1">
    <citation type="submission" date="2019-04" db="EMBL/GenBank/DDBJ databases">
        <title>Friends and foes A comparative genomics study of 23 Aspergillus species from section Flavi.</title>
        <authorList>
            <consortium name="DOE Joint Genome Institute"/>
            <person name="Kjaerbolling I."/>
            <person name="Vesth T."/>
            <person name="Frisvad J.C."/>
            <person name="Nybo J.L."/>
            <person name="Theobald S."/>
            <person name="Kildgaard S."/>
            <person name="Isbrandt T."/>
            <person name="Kuo A."/>
            <person name="Sato A."/>
            <person name="Lyhne E.K."/>
            <person name="Kogle M.E."/>
            <person name="Wiebenga A."/>
            <person name="Kun R.S."/>
            <person name="Lubbers R.J."/>
            <person name="Makela M.R."/>
            <person name="Barry K."/>
            <person name="Chovatia M."/>
            <person name="Clum A."/>
            <person name="Daum C."/>
            <person name="Haridas S."/>
            <person name="He G."/>
            <person name="LaButti K."/>
            <person name="Lipzen A."/>
            <person name="Mondo S."/>
            <person name="Riley R."/>
            <person name="Salamov A."/>
            <person name="Simmons B.A."/>
            <person name="Magnuson J.K."/>
            <person name="Henrissat B."/>
            <person name="Mortensen U.H."/>
            <person name="Larsen T.O."/>
            <person name="Devries R.P."/>
            <person name="Grigoriev I.V."/>
            <person name="Machida M."/>
            <person name="Baker S.E."/>
            <person name="Andersen M.R."/>
        </authorList>
    </citation>
    <scope>NUCLEOTIDE SEQUENCE [LARGE SCALE GENOMIC DNA]</scope>
    <source>
        <strain evidence="3 4">IBT 18842</strain>
    </source>
</reference>
<name>A0A5N6U6K3_ASPAV</name>
<dbReference type="InterPro" id="IPR003767">
    <property type="entry name" value="Malate/L-lactate_DH-like"/>
</dbReference>
<protein>
    <submittedName>
        <fullName evidence="3">Malate/L-lactate dehydrogenase</fullName>
    </submittedName>
</protein>
<dbReference type="PANTHER" id="PTHR11091">
    <property type="entry name" value="OXIDOREDUCTASE-RELATED"/>
    <property type="match status" value="1"/>
</dbReference>
<accession>A0A5N6U6K3</accession>